<sequence>MNKTLSNLDRVTAAVSLAAASASFLISSATAQETTDDVLSLEAFILEETGGAGEGDLLQNSRPIGSVFLGEQSALDTPRSVTVLTPEAMKQFAVKDFSDLDRVGAGMTRPNIFGLPGLPFMRGNNAGVYYNGMRRIANQNETPTSFGSLDAMDLVKGPAPAQLGPTNAGGYANFIPKSPYFDQRRGSVEFTLGSYDFYNTKVDIGGPMMIGDKPMAYRVSITNQQADSYYDAVRNDYISVYAAAKAKLTPKLSFYSGFEYYDFKSNENAGWNRVTQDLIDNGNYIIGEMDPNTVSAVYNGTADPGLLMNQVDIAYATGYDPNLAIVVREADFLAAYPNLGGAAAFATPVYYNGDLFGYKYTPEYFANGGTALTRKIEGNQVLSDPSDYADSTTFLWFADLVYHADSGSTITAKTFFESLETRKLSSYGFAHDSDSWAVEEKLSVDSSLELGGVDVSLQYGADVRYTYNNDANDFGVEPFNRRDVSSSDIPAWSYVYTGPLYDWDPTSVGLPGWFVGGSQSKLTQLGAFAQFKAGFGEKFSLFGGARVERADFSYTSTAKEFPATPSWTDGDTDYVNWSINPVFKPASWISFYGAIQGGTAFEPGQTGGAASGEGNFLEAPFYEGGVKVSSADGKFFASFAAYQYEKTSLSLNVTGVDTNAYEAEGYEFELTWAPTDNFTIVGNIGELEARYVDRYPFATYPFYNAENVALYSGAIQYSWDARVVGESTGRYANNPEGIRSGYPQMSWNLFAVYNFDNGFGLGVGPSYKEDFWLDNERTLKLPDSLVWNANVFYKTDSYEVFLRLNNFTDEDYFIGSSFAPTMIVTKAKPFEAQLSLKVKF</sequence>
<keyword evidence="6 11" id="KW-0732">Signal</keyword>
<dbReference type="RefSeq" id="WP_221033117.1">
    <property type="nucleotide sequence ID" value="NZ_CP139781.1"/>
</dbReference>
<dbReference type="InterPro" id="IPR039426">
    <property type="entry name" value="TonB-dep_rcpt-like"/>
</dbReference>
<comment type="subcellular location">
    <subcellularLocation>
        <location evidence="1">Cell outer membrane</location>
        <topology evidence="1">Multi-pass membrane protein</topology>
    </subcellularLocation>
</comment>
<keyword evidence="3" id="KW-1134">Transmembrane beta strand</keyword>
<dbReference type="InterPro" id="IPR012910">
    <property type="entry name" value="Plug_dom"/>
</dbReference>
<keyword evidence="13" id="KW-0675">Receptor</keyword>
<evidence type="ECO:0000256" key="1">
    <source>
        <dbReference type="ARBA" id="ARBA00004571"/>
    </source>
</evidence>
<keyword evidence="10" id="KW-0998">Cell outer membrane</keyword>
<dbReference type="EMBL" id="CP139781">
    <property type="protein sequence ID" value="WRQ88873.1"/>
    <property type="molecule type" value="Genomic_DNA"/>
</dbReference>
<dbReference type="Pfam" id="PF07715">
    <property type="entry name" value="Plug"/>
    <property type="match status" value="1"/>
</dbReference>
<dbReference type="SUPFAM" id="SSF56935">
    <property type="entry name" value="Porins"/>
    <property type="match status" value="1"/>
</dbReference>
<keyword evidence="8" id="KW-0406">Ion transport</keyword>
<evidence type="ECO:0000313" key="14">
    <source>
        <dbReference type="Proteomes" id="UP000738431"/>
    </source>
</evidence>
<keyword evidence="2" id="KW-0813">Transport</keyword>
<dbReference type="Gene3D" id="2.170.130.10">
    <property type="entry name" value="TonB-dependent receptor, plug domain"/>
    <property type="match status" value="1"/>
</dbReference>
<dbReference type="Proteomes" id="UP000738431">
    <property type="component" value="Chromosome"/>
</dbReference>
<keyword evidence="4" id="KW-0410">Iron transport</keyword>
<keyword evidence="9" id="KW-0472">Membrane</keyword>
<name>A0ABZ1CB22_9BACT</name>
<evidence type="ECO:0000256" key="2">
    <source>
        <dbReference type="ARBA" id="ARBA00022448"/>
    </source>
</evidence>
<evidence type="ECO:0000256" key="6">
    <source>
        <dbReference type="ARBA" id="ARBA00022729"/>
    </source>
</evidence>
<feature type="domain" description="TonB-dependent receptor plug" evidence="12">
    <location>
        <begin position="75"/>
        <end position="170"/>
    </location>
</feature>
<evidence type="ECO:0000313" key="13">
    <source>
        <dbReference type="EMBL" id="WRQ88873.1"/>
    </source>
</evidence>
<proteinExistence type="predicted"/>
<keyword evidence="5" id="KW-0812">Transmembrane</keyword>
<protein>
    <submittedName>
        <fullName evidence="13">TonB-dependent receptor plug domain-containing protein</fullName>
    </submittedName>
</protein>
<evidence type="ECO:0000256" key="4">
    <source>
        <dbReference type="ARBA" id="ARBA00022496"/>
    </source>
</evidence>
<reference evidence="13 14" key="2">
    <citation type="submission" date="2023-12" db="EMBL/GenBank/DDBJ databases">
        <title>Description of an unclassified Opitutus bacterium of Verrucomicrobiota.</title>
        <authorList>
            <person name="Zhang D.-F."/>
        </authorList>
    </citation>
    <scope>NUCLEOTIDE SEQUENCE [LARGE SCALE GENOMIC DNA]</scope>
    <source>
        <strain evidence="13 14">WL0086</strain>
    </source>
</reference>
<evidence type="ECO:0000256" key="9">
    <source>
        <dbReference type="ARBA" id="ARBA00023136"/>
    </source>
</evidence>
<feature type="signal peptide" evidence="11">
    <location>
        <begin position="1"/>
        <end position="31"/>
    </location>
</feature>
<keyword evidence="7" id="KW-0408">Iron</keyword>
<dbReference type="Gene3D" id="2.40.170.20">
    <property type="entry name" value="TonB-dependent receptor, beta-barrel domain"/>
    <property type="match status" value="1"/>
</dbReference>
<feature type="chain" id="PRO_5046016844" evidence="11">
    <location>
        <begin position="32"/>
        <end position="840"/>
    </location>
</feature>
<evidence type="ECO:0000256" key="3">
    <source>
        <dbReference type="ARBA" id="ARBA00022452"/>
    </source>
</evidence>
<organism evidence="13 14">
    <name type="scientific">Actomonas aquatica</name>
    <dbReference type="NCBI Taxonomy" id="2866162"/>
    <lineage>
        <taxon>Bacteria</taxon>
        <taxon>Pseudomonadati</taxon>
        <taxon>Verrucomicrobiota</taxon>
        <taxon>Opitutia</taxon>
        <taxon>Opitutales</taxon>
        <taxon>Opitutaceae</taxon>
        <taxon>Actomonas</taxon>
    </lineage>
</organism>
<evidence type="ECO:0000256" key="8">
    <source>
        <dbReference type="ARBA" id="ARBA00023065"/>
    </source>
</evidence>
<gene>
    <name evidence="13" type="ORF">K1X11_005610</name>
</gene>
<dbReference type="PANTHER" id="PTHR32552">
    <property type="entry name" value="FERRICHROME IRON RECEPTOR-RELATED"/>
    <property type="match status" value="1"/>
</dbReference>
<evidence type="ECO:0000256" key="5">
    <source>
        <dbReference type="ARBA" id="ARBA00022692"/>
    </source>
</evidence>
<accession>A0ABZ1CB22</accession>
<evidence type="ECO:0000259" key="12">
    <source>
        <dbReference type="Pfam" id="PF07715"/>
    </source>
</evidence>
<dbReference type="InterPro" id="IPR037066">
    <property type="entry name" value="Plug_dom_sf"/>
</dbReference>
<reference evidence="13 14" key="1">
    <citation type="submission" date="2021-08" db="EMBL/GenBank/DDBJ databases">
        <authorList>
            <person name="Zhang D."/>
            <person name="Zhang A."/>
            <person name="Wang L."/>
        </authorList>
    </citation>
    <scope>NUCLEOTIDE SEQUENCE [LARGE SCALE GENOMIC DNA]</scope>
    <source>
        <strain evidence="13 14">WL0086</strain>
    </source>
</reference>
<evidence type="ECO:0000256" key="10">
    <source>
        <dbReference type="ARBA" id="ARBA00023237"/>
    </source>
</evidence>
<keyword evidence="14" id="KW-1185">Reference proteome</keyword>
<evidence type="ECO:0000256" key="11">
    <source>
        <dbReference type="SAM" id="SignalP"/>
    </source>
</evidence>
<dbReference type="InterPro" id="IPR036942">
    <property type="entry name" value="Beta-barrel_TonB_sf"/>
</dbReference>
<evidence type="ECO:0000256" key="7">
    <source>
        <dbReference type="ARBA" id="ARBA00023004"/>
    </source>
</evidence>
<dbReference type="PANTHER" id="PTHR32552:SF68">
    <property type="entry name" value="FERRICHROME OUTER MEMBRANE TRANSPORTER_PHAGE RECEPTOR"/>
    <property type="match status" value="1"/>
</dbReference>